<dbReference type="PANTHER" id="PTHR47823:SF9">
    <property type="entry name" value="CHROMOSOME UNDETERMINED SCAFFOLD_10, WHOLE GENOME SHOTGUN SEQUENCE"/>
    <property type="match status" value="1"/>
</dbReference>
<keyword evidence="12" id="KW-1185">Reference proteome</keyword>
<dbReference type="InterPro" id="IPR003938">
    <property type="entry name" value="K_chnl_volt-dep_EAG/ELK/ERG"/>
</dbReference>
<dbReference type="InterPro" id="IPR000595">
    <property type="entry name" value="cNMP-bd_dom"/>
</dbReference>
<dbReference type="CDD" id="cd00038">
    <property type="entry name" value="CAP_ED"/>
    <property type="match status" value="1"/>
</dbReference>
<keyword evidence="2" id="KW-0813">Transport</keyword>
<feature type="transmembrane region" description="Helical" evidence="9">
    <location>
        <begin position="307"/>
        <end position="331"/>
    </location>
</feature>
<evidence type="ECO:0000256" key="8">
    <source>
        <dbReference type="SAM" id="MobiDB-lite"/>
    </source>
</evidence>
<dbReference type="PROSITE" id="PS50042">
    <property type="entry name" value="CNMP_BINDING_3"/>
    <property type="match status" value="2"/>
</dbReference>
<accession>A0A1V9YN52</accession>
<organism evidence="11 12">
    <name type="scientific">Achlya hypogyna</name>
    <name type="common">Oomycete</name>
    <name type="synonym">Protoachlya hypogyna</name>
    <dbReference type="NCBI Taxonomy" id="1202772"/>
    <lineage>
        <taxon>Eukaryota</taxon>
        <taxon>Sar</taxon>
        <taxon>Stramenopiles</taxon>
        <taxon>Oomycota</taxon>
        <taxon>Saprolegniomycetes</taxon>
        <taxon>Saprolegniales</taxon>
        <taxon>Achlyaceae</taxon>
        <taxon>Achlya</taxon>
    </lineage>
</organism>
<evidence type="ECO:0000256" key="4">
    <source>
        <dbReference type="ARBA" id="ARBA00022989"/>
    </source>
</evidence>
<dbReference type="FunFam" id="1.10.287.70:FF:000123">
    <property type="entry name" value="Potassium channel KAT3"/>
    <property type="match status" value="2"/>
</dbReference>
<dbReference type="Proteomes" id="UP000243579">
    <property type="component" value="Unassembled WGS sequence"/>
</dbReference>
<feature type="transmembrane region" description="Helical" evidence="9">
    <location>
        <begin position="692"/>
        <end position="713"/>
    </location>
</feature>
<dbReference type="AlphaFoldDB" id="A0A1V9YN52"/>
<feature type="transmembrane region" description="Helical" evidence="9">
    <location>
        <begin position="277"/>
        <end position="295"/>
    </location>
</feature>
<comment type="subcellular location">
    <subcellularLocation>
        <location evidence="1">Membrane</location>
        <topology evidence="1">Multi-pass membrane protein</topology>
    </subcellularLocation>
</comment>
<dbReference type="SUPFAM" id="SSF81324">
    <property type="entry name" value="Voltage-gated potassium channels"/>
    <property type="match status" value="2"/>
</dbReference>
<sequence length="1199" mass="135854">MASPGPRTAAEARIIELLGRKTPAPEPSLTRRNSLSLQSSMRGKELWCKVRDNLTILVPPKPTTRYRRVAVPPLMFDPESDVKLKWDLALACCVVYTTAVVPYRVSFSVDAAGFFFVLETAIDCAFFLDIIASFRTGIVNPSTGHVYYNKQHIAIAYLKGWFILDFISTVPIANIAALVDPTLNASALLTARIFRGSKLIRLLKIARIRKIGVMIAKWEEEVFANQSLLSLLKIICFVSFLAHLVACVWFYTATTSTYSWASAAGYMADHHAHKQTLQYLASLYWALVTMATVGYGDIVPKTKPELVIAMFVMVIGVVMFGYVIGNITALVDNLNASSRMQSERLTAIKEYNIARGIPKHMGKRILDHFEYFYRHRSVFDEEVILKNLPSVIRHEVVHHVLRKFIARIDFLSEFHEGLVSDMAVAMHPFFVVKEERIYAQHEIAAHVFFLMKGTAMLVKAYTSQMGETQLLPLSPGMHFGEIELYHQRYGRGVRICSAMSKTYCELTFLSRQVISHIGETWPEILAHFERTGNQKVRYMAKRGPLDEFSSTTPKSRPASSLRRRRNTLTARVSPLVRKPGMIIHTSGGRRNSVDMSELIEDDTCDLSSSSEEDEVEAIATAAQLDTAVLRIQPISRPMMNERRLAHQHWVLHPQDTFVVNWQLTIAFAIIYSTIMVPYRIGFNSDPIGTDLGFDLFVDALFFADIAISFRTAFYTAERQLVVHSKTIMLTYLRGWFLIDFVSTVPIDTIGSIFLHVGNSRQVLASTKILRVFRIARIFKLIRLLKIGKVFKRFRDSIQLSPSSERLLKLVMIMVLFGHWNGCIFHFIMLQEEDMGLRTWCTEYFFPLDDDPGLCSNRVAIADRYIASLYWAFTTMTTVGYGDIHPYKFSVAEIVFTIMCLLVNSTVFAYVVSGIIEVIYNYDPSAREYSSRLNAMKDYVRDSSMSVRLSNNVKRHYDYLLSTVCLFPEEKIFNQLRPSLRFDVARLVSTNTILTIGIIANMEKRYKGFVSYVMFLLQPQYVLRSERVCHTGSPGTEMYFILEGECEQLDKDNRNARVVGESAVVEAYALLAHPEEHYRTETTLTVLTRSCQLYAFAVHDFKTIASISPAISSNLSYELARTIIQDDFVRLSDVQERTVAAAIEHEKATNPDVAAHLNNLASVVVEALKVVHGGDALSNHMKETMHHLAVAKGHHAQPSS</sequence>
<dbReference type="InterPro" id="IPR018490">
    <property type="entry name" value="cNMP-bd_dom_sf"/>
</dbReference>
<keyword evidence="3 9" id="KW-0812">Transmembrane</keyword>
<comment type="caution">
    <text evidence="11">The sequence shown here is derived from an EMBL/GenBank/DDBJ whole genome shotgun (WGS) entry which is preliminary data.</text>
</comment>
<evidence type="ECO:0000256" key="6">
    <source>
        <dbReference type="ARBA" id="ARBA00023136"/>
    </source>
</evidence>
<dbReference type="Gene3D" id="1.10.287.70">
    <property type="match status" value="2"/>
</dbReference>
<keyword evidence="7" id="KW-0407">Ion channel</keyword>
<dbReference type="Gene3D" id="2.60.120.10">
    <property type="entry name" value="Jelly Rolls"/>
    <property type="match status" value="2"/>
</dbReference>
<evidence type="ECO:0000259" key="10">
    <source>
        <dbReference type="PROSITE" id="PS50042"/>
    </source>
</evidence>
<reference evidence="11 12" key="1">
    <citation type="journal article" date="2014" name="Genome Biol. Evol.">
        <title>The secreted proteins of Achlya hypogyna and Thraustotheca clavata identify the ancestral oomycete secretome and reveal gene acquisitions by horizontal gene transfer.</title>
        <authorList>
            <person name="Misner I."/>
            <person name="Blouin N."/>
            <person name="Leonard G."/>
            <person name="Richards T.A."/>
            <person name="Lane C.E."/>
        </authorList>
    </citation>
    <scope>NUCLEOTIDE SEQUENCE [LARGE SCALE GENOMIC DNA]</scope>
    <source>
        <strain evidence="11 12">ATCC 48635</strain>
    </source>
</reference>
<dbReference type="Pfam" id="PF00027">
    <property type="entry name" value="cNMP_binding"/>
    <property type="match status" value="1"/>
</dbReference>
<feature type="region of interest" description="Disordered" evidence="8">
    <location>
        <begin position="545"/>
        <end position="564"/>
    </location>
</feature>
<dbReference type="SUPFAM" id="SSF51206">
    <property type="entry name" value="cAMP-binding domain-like"/>
    <property type="match status" value="2"/>
</dbReference>
<protein>
    <submittedName>
        <fullName evidence="11">Voltage-gated Ion Channel (VIC) Superfamily</fullName>
    </submittedName>
</protein>
<keyword evidence="6 9" id="KW-0472">Membrane</keyword>
<dbReference type="OrthoDB" id="432483at2759"/>
<name>A0A1V9YN52_ACHHY</name>
<feature type="domain" description="Cyclic nucleotide-binding" evidence="10">
    <location>
        <begin position="1020"/>
        <end position="1121"/>
    </location>
</feature>
<evidence type="ECO:0000256" key="1">
    <source>
        <dbReference type="ARBA" id="ARBA00004141"/>
    </source>
</evidence>
<evidence type="ECO:0000256" key="5">
    <source>
        <dbReference type="ARBA" id="ARBA00023065"/>
    </source>
</evidence>
<feature type="transmembrane region" description="Helical" evidence="9">
    <location>
        <begin position="734"/>
        <end position="756"/>
    </location>
</feature>
<feature type="compositionally biased region" description="Polar residues" evidence="8">
    <location>
        <begin position="548"/>
        <end position="558"/>
    </location>
</feature>
<feature type="transmembrane region" description="Helical" evidence="9">
    <location>
        <begin position="155"/>
        <end position="179"/>
    </location>
</feature>
<dbReference type="GO" id="GO:0016020">
    <property type="term" value="C:membrane"/>
    <property type="evidence" value="ECO:0007669"/>
    <property type="project" value="UniProtKB-SubCell"/>
</dbReference>
<gene>
    <name evidence="11" type="ORF">ACHHYP_09419</name>
</gene>
<feature type="transmembrane region" description="Helical" evidence="9">
    <location>
        <begin position="806"/>
        <end position="828"/>
    </location>
</feature>
<dbReference type="Pfam" id="PF00520">
    <property type="entry name" value="Ion_trans"/>
    <property type="match status" value="2"/>
</dbReference>
<dbReference type="InterPro" id="IPR005821">
    <property type="entry name" value="Ion_trans_dom"/>
</dbReference>
<evidence type="ECO:0000256" key="7">
    <source>
        <dbReference type="ARBA" id="ARBA00023303"/>
    </source>
</evidence>
<feature type="domain" description="Cyclic nucleotide-binding" evidence="10">
    <location>
        <begin position="410"/>
        <end position="517"/>
    </location>
</feature>
<dbReference type="SMART" id="SM00100">
    <property type="entry name" value="cNMP"/>
    <property type="match status" value="2"/>
</dbReference>
<feature type="transmembrane region" description="Helical" evidence="9">
    <location>
        <begin position="228"/>
        <end position="251"/>
    </location>
</feature>
<evidence type="ECO:0000256" key="9">
    <source>
        <dbReference type="SAM" id="Phobius"/>
    </source>
</evidence>
<feature type="transmembrane region" description="Helical" evidence="9">
    <location>
        <begin position="657"/>
        <end position="680"/>
    </location>
</feature>
<keyword evidence="4 9" id="KW-1133">Transmembrane helix</keyword>
<dbReference type="PANTHER" id="PTHR47823">
    <property type="entry name" value="ION_TRANS DOMAIN-CONTAINING PROTEIN"/>
    <property type="match status" value="1"/>
</dbReference>
<dbReference type="InterPro" id="IPR014710">
    <property type="entry name" value="RmlC-like_jellyroll"/>
</dbReference>
<keyword evidence="5" id="KW-0406">Ion transport</keyword>
<dbReference type="PRINTS" id="PR01463">
    <property type="entry name" value="EAGCHANLFMLY"/>
</dbReference>
<evidence type="ECO:0000313" key="12">
    <source>
        <dbReference type="Proteomes" id="UP000243579"/>
    </source>
</evidence>
<evidence type="ECO:0000256" key="2">
    <source>
        <dbReference type="ARBA" id="ARBA00022448"/>
    </source>
</evidence>
<evidence type="ECO:0000313" key="11">
    <source>
        <dbReference type="EMBL" id="OQR87188.1"/>
    </source>
</evidence>
<evidence type="ECO:0000256" key="3">
    <source>
        <dbReference type="ARBA" id="ARBA00022692"/>
    </source>
</evidence>
<dbReference type="Gene3D" id="1.10.287.630">
    <property type="entry name" value="Helix hairpin bin"/>
    <property type="match status" value="2"/>
</dbReference>
<proteinExistence type="predicted"/>
<dbReference type="EMBL" id="JNBR01001461">
    <property type="protein sequence ID" value="OQR87188.1"/>
    <property type="molecule type" value="Genomic_DNA"/>
</dbReference>
<dbReference type="GO" id="GO:0005249">
    <property type="term" value="F:voltage-gated potassium channel activity"/>
    <property type="evidence" value="ECO:0007669"/>
    <property type="project" value="InterPro"/>
</dbReference>
<feature type="transmembrane region" description="Helical" evidence="9">
    <location>
        <begin position="893"/>
        <end position="919"/>
    </location>
</feature>